<dbReference type="GO" id="GO:0070525">
    <property type="term" value="P:tRNA threonylcarbamoyladenosine metabolic process"/>
    <property type="evidence" value="ECO:0007669"/>
    <property type="project" value="TreeGrafter"/>
</dbReference>
<dbReference type="GO" id="GO:0008033">
    <property type="term" value="P:tRNA processing"/>
    <property type="evidence" value="ECO:0007669"/>
    <property type="project" value="UniProtKB-KW"/>
</dbReference>
<keyword evidence="4" id="KW-0963">Cytoplasm</keyword>
<evidence type="ECO:0000256" key="4">
    <source>
        <dbReference type="ARBA" id="ARBA00022490"/>
    </source>
</evidence>
<dbReference type="EnsemblMetazoa" id="CJA12498.1">
    <property type="protein sequence ID" value="CJA12498.1"/>
    <property type="gene ID" value="WBGene00131702"/>
</dbReference>
<dbReference type="FunFam" id="3.30.310.50:FF:000005">
    <property type="entry name" value="L antigen family member 3"/>
    <property type="match status" value="1"/>
</dbReference>
<evidence type="ECO:0000313" key="10">
    <source>
        <dbReference type="EnsemblMetazoa" id="CJA12498.1"/>
    </source>
</evidence>
<dbReference type="Proteomes" id="UP000005237">
    <property type="component" value="Unassembled WGS sequence"/>
</dbReference>
<reference evidence="10" key="2">
    <citation type="submission" date="2022-06" db="UniProtKB">
        <authorList>
            <consortium name="EnsemblMetazoa"/>
        </authorList>
    </citation>
    <scope>IDENTIFICATION</scope>
    <source>
        <strain evidence="10">DF5081</strain>
    </source>
</reference>
<evidence type="ECO:0000256" key="3">
    <source>
        <dbReference type="ARBA" id="ARBA00007073"/>
    </source>
</evidence>
<organism evidence="10 11">
    <name type="scientific">Caenorhabditis japonica</name>
    <dbReference type="NCBI Taxonomy" id="281687"/>
    <lineage>
        <taxon>Eukaryota</taxon>
        <taxon>Metazoa</taxon>
        <taxon>Ecdysozoa</taxon>
        <taxon>Nematoda</taxon>
        <taxon>Chromadorea</taxon>
        <taxon>Rhabditida</taxon>
        <taxon>Rhabditina</taxon>
        <taxon>Rhabditomorpha</taxon>
        <taxon>Rhabditoidea</taxon>
        <taxon>Rhabditidae</taxon>
        <taxon>Peloderinae</taxon>
        <taxon>Caenorhabditis</taxon>
    </lineage>
</organism>
<dbReference type="InterPro" id="IPR015419">
    <property type="entry name" value="CTAG/Pcc1"/>
</dbReference>
<protein>
    <recommendedName>
        <fullName evidence="8">L antigen family member 3</fullName>
    </recommendedName>
</protein>
<evidence type="ECO:0000256" key="6">
    <source>
        <dbReference type="ARBA" id="ARBA00023242"/>
    </source>
</evidence>
<reference evidence="11" key="1">
    <citation type="submission" date="2010-08" db="EMBL/GenBank/DDBJ databases">
        <authorList>
            <consortium name="Caenorhabditis japonica Sequencing Consortium"/>
            <person name="Wilson R.K."/>
        </authorList>
    </citation>
    <scope>NUCLEOTIDE SEQUENCE [LARGE SCALE GENOMIC DNA]</scope>
    <source>
        <strain evidence="11">DF5081</strain>
    </source>
</reference>
<feature type="compositionally biased region" description="Low complexity" evidence="9">
    <location>
        <begin position="1"/>
        <end position="11"/>
    </location>
</feature>
<name>A0A8R1I0R0_CAEJA</name>
<dbReference type="PANTHER" id="PTHR31283">
    <property type="entry name" value="EKC/KEOPS COMPLEX SUBUNIT PCC1 FAMILY MEMBER"/>
    <property type="match status" value="1"/>
</dbReference>
<comment type="similarity">
    <text evidence="3">Belongs to the CTAG/PCC1 family.</text>
</comment>
<keyword evidence="5" id="KW-0819">tRNA processing</keyword>
<dbReference type="GO" id="GO:0000408">
    <property type="term" value="C:EKC/KEOPS complex"/>
    <property type="evidence" value="ECO:0007669"/>
    <property type="project" value="TreeGrafter"/>
</dbReference>
<evidence type="ECO:0000256" key="5">
    <source>
        <dbReference type="ARBA" id="ARBA00022694"/>
    </source>
</evidence>
<evidence type="ECO:0000256" key="2">
    <source>
        <dbReference type="ARBA" id="ARBA00004496"/>
    </source>
</evidence>
<dbReference type="Gene3D" id="3.30.310.50">
    <property type="entry name" value="Alpha-D-phosphohexomutase, C-terminal domain"/>
    <property type="match status" value="1"/>
</dbReference>
<proteinExistence type="inferred from homology"/>
<evidence type="ECO:0000256" key="9">
    <source>
        <dbReference type="SAM" id="MobiDB-lite"/>
    </source>
</evidence>
<evidence type="ECO:0000256" key="8">
    <source>
        <dbReference type="ARBA" id="ARBA00076355"/>
    </source>
</evidence>
<dbReference type="OMA" id="EECEDQH"/>
<evidence type="ECO:0000313" key="11">
    <source>
        <dbReference type="Proteomes" id="UP000005237"/>
    </source>
</evidence>
<dbReference type="GO" id="GO:0005737">
    <property type="term" value="C:cytoplasm"/>
    <property type="evidence" value="ECO:0007669"/>
    <property type="project" value="UniProtKB-SubCell"/>
</dbReference>
<dbReference type="GO" id="GO:0005634">
    <property type="term" value="C:nucleus"/>
    <property type="evidence" value="ECO:0007669"/>
    <property type="project" value="UniProtKB-SubCell"/>
</dbReference>
<dbReference type="Pfam" id="PF09341">
    <property type="entry name" value="Pcc1"/>
    <property type="match status" value="1"/>
</dbReference>
<comment type="subcellular location">
    <subcellularLocation>
        <location evidence="2">Cytoplasm</location>
    </subcellularLocation>
    <subcellularLocation>
        <location evidence="1">Nucleus</location>
    </subcellularLocation>
</comment>
<keyword evidence="6" id="KW-0539">Nucleus</keyword>
<dbReference type="PANTHER" id="PTHR31283:SF5">
    <property type="entry name" value="EKC_KEOPS COMPLEX SUBUNIT LAGE3"/>
    <property type="match status" value="1"/>
</dbReference>
<accession>A0A8R1I0R0</accession>
<keyword evidence="11" id="KW-1185">Reference proteome</keyword>
<evidence type="ECO:0000256" key="7">
    <source>
        <dbReference type="ARBA" id="ARBA00053047"/>
    </source>
</evidence>
<dbReference type="AlphaFoldDB" id="A0A8R1I0R0"/>
<sequence length="124" mass="13508">MEVDSTSSSSSSDEECEDQHDSTAYIHTATIRLSVGSEEVAKTVSEVIKIDKEPARSGARRQVSYESEFVVLKIESKDPKSLSKSLANAVDMIDLSTKTIKMCDSFEKSKDNGLKRKLSGGSQA</sequence>
<comment type="function">
    <text evidence="7">Component of the EKC/KEOPS complex that is required for the formation of a threonylcarbamoyl group on adenosine at position 37 (t(6)A37) in tRNAs that read codons beginning with adenine. The complex is probably involved in the transfer of the threonylcarbamoyl moiety of threonylcarbamoyl-AMP (TC-AMP) to the N6 group of A37. LAGE3 functions as a dimerization module for the complex.</text>
</comment>
<evidence type="ECO:0000256" key="1">
    <source>
        <dbReference type="ARBA" id="ARBA00004123"/>
    </source>
</evidence>
<feature type="region of interest" description="Disordered" evidence="9">
    <location>
        <begin position="1"/>
        <end position="22"/>
    </location>
</feature>